<evidence type="ECO:0000313" key="2">
    <source>
        <dbReference type="Proteomes" id="UP000594262"/>
    </source>
</evidence>
<sequence>DVFNVKKPFAGKSVLLCGDLYQLPPIFKDPIYKVPILKKDPNNGNENKKRESHDRPSLMDELYGFELWRSFQMAELTEVMRQRDDIHFVDLLNQIRVGELDDEKEELLKSRFISKDSPNYPADVTHIFAENKPVDAYNLKKLNELSTEMHLITAQDEVPKHLTSSDMKFIESAKARETGGLARVLELKVGARILISKNIDI</sequence>
<accession>A0A7M5V8N9</accession>
<dbReference type="InterPro" id="IPR027417">
    <property type="entry name" value="P-loop_NTPase"/>
</dbReference>
<dbReference type="OrthoDB" id="5986699at2759"/>
<organism evidence="1 2">
    <name type="scientific">Clytia hemisphaerica</name>
    <dbReference type="NCBI Taxonomy" id="252671"/>
    <lineage>
        <taxon>Eukaryota</taxon>
        <taxon>Metazoa</taxon>
        <taxon>Cnidaria</taxon>
        <taxon>Hydrozoa</taxon>
        <taxon>Hydroidolina</taxon>
        <taxon>Leptothecata</taxon>
        <taxon>Obeliida</taxon>
        <taxon>Clytiidae</taxon>
        <taxon>Clytia</taxon>
    </lineage>
</organism>
<evidence type="ECO:0000313" key="1">
    <source>
        <dbReference type="EnsemblMetazoa" id="CLYHEMP009471.1"/>
    </source>
</evidence>
<dbReference type="AlphaFoldDB" id="A0A7M5V8N9"/>
<dbReference type="Proteomes" id="UP000594262">
    <property type="component" value="Unplaced"/>
</dbReference>
<proteinExistence type="predicted"/>
<keyword evidence="2" id="KW-1185">Reference proteome</keyword>
<dbReference type="InterPro" id="IPR051055">
    <property type="entry name" value="PIF1_helicase"/>
</dbReference>
<dbReference type="PANTHER" id="PTHR47642:SF8">
    <property type="entry name" value="ATP-DEPENDENT DNA HELICASE"/>
    <property type="match status" value="1"/>
</dbReference>
<reference evidence="1" key="1">
    <citation type="submission" date="2021-01" db="UniProtKB">
        <authorList>
            <consortium name="EnsemblMetazoa"/>
        </authorList>
    </citation>
    <scope>IDENTIFICATION</scope>
</reference>
<evidence type="ECO:0008006" key="3">
    <source>
        <dbReference type="Google" id="ProtNLM"/>
    </source>
</evidence>
<dbReference type="EnsemblMetazoa" id="CLYHEMT009471.1">
    <property type="protein sequence ID" value="CLYHEMP009471.1"/>
    <property type="gene ID" value="CLYHEMG009471"/>
</dbReference>
<name>A0A7M5V8N9_9CNID</name>
<protein>
    <recommendedName>
        <fullName evidence="3">ATP-dependent DNA helicase</fullName>
    </recommendedName>
</protein>
<dbReference type="PANTHER" id="PTHR47642">
    <property type="entry name" value="ATP-DEPENDENT DNA HELICASE"/>
    <property type="match status" value="1"/>
</dbReference>
<dbReference type="SUPFAM" id="SSF52540">
    <property type="entry name" value="P-loop containing nucleoside triphosphate hydrolases"/>
    <property type="match status" value="1"/>
</dbReference>